<evidence type="ECO:0000313" key="2">
    <source>
        <dbReference type="Proteomes" id="UP001239111"/>
    </source>
</evidence>
<comment type="caution">
    <text evidence="1">The sequence shown here is derived from an EMBL/GenBank/DDBJ whole genome shotgun (WGS) entry which is preliminary data.</text>
</comment>
<name>A0ACC2NSZ2_9HYME</name>
<sequence length="256" mass="28844">MSYYESRECPDRYYSQVIDDVFKSIEDHIVERVWAMTQEKIEDLFRSKIMTPGSQNASVGNPPSPGPNANDRIPEGLILADERNFCSFSPDEEKLTKIVEFQGPVGAFDIYGVGPIFWSEEESTKTISVHTSNLQNATLNSVVTIFEDVRTNPKAMAMDNLSGNLYVIDDLYVGKLFVLNIHTRNFPLLITDLNIQEIVVDSNHGLIFMLQNSNIVSTIQLYSCSKMNSDENIHSDLGPRVIPTQITSWISKNVVD</sequence>
<dbReference type="EMBL" id="CM056743">
    <property type="protein sequence ID" value="KAJ8673978.1"/>
    <property type="molecule type" value="Genomic_DNA"/>
</dbReference>
<organism evidence="1 2">
    <name type="scientific">Eretmocerus hayati</name>
    <dbReference type="NCBI Taxonomy" id="131215"/>
    <lineage>
        <taxon>Eukaryota</taxon>
        <taxon>Metazoa</taxon>
        <taxon>Ecdysozoa</taxon>
        <taxon>Arthropoda</taxon>
        <taxon>Hexapoda</taxon>
        <taxon>Insecta</taxon>
        <taxon>Pterygota</taxon>
        <taxon>Neoptera</taxon>
        <taxon>Endopterygota</taxon>
        <taxon>Hymenoptera</taxon>
        <taxon>Apocrita</taxon>
        <taxon>Proctotrupomorpha</taxon>
        <taxon>Chalcidoidea</taxon>
        <taxon>Aphelinidae</taxon>
        <taxon>Aphelininae</taxon>
        <taxon>Eretmocerus</taxon>
    </lineage>
</organism>
<keyword evidence="2" id="KW-1185">Reference proteome</keyword>
<protein>
    <submittedName>
        <fullName evidence="1">Uncharacterized protein</fullName>
    </submittedName>
</protein>
<accession>A0ACC2NSZ2</accession>
<reference evidence="1" key="1">
    <citation type="submission" date="2023-04" db="EMBL/GenBank/DDBJ databases">
        <title>A chromosome-level genome assembly of the parasitoid wasp Eretmocerus hayati.</title>
        <authorList>
            <person name="Zhong Y."/>
            <person name="Liu S."/>
            <person name="Liu Y."/>
        </authorList>
    </citation>
    <scope>NUCLEOTIDE SEQUENCE</scope>
    <source>
        <strain evidence="1">ZJU_SS_LIU_2023</strain>
    </source>
</reference>
<proteinExistence type="predicted"/>
<gene>
    <name evidence="1" type="ORF">QAD02_005240</name>
</gene>
<dbReference type="Proteomes" id="UP001239111">
    <property type="component" value="Chromosome 3"/>
</dbReference>
<evidence type="ECO:0000313" key="1">
    <source>
        <dbReference type="EMBL" id="KAJ8673978.1"/>
    </source>
</evidence>